<accession>A0A1G5DBM9</accession>
<evidence type="ECO:0000313" key="3">
    <source>
        <dbReference type="EMBL" id="SCY11947.1"/>
    </source>
</evidence>
<dbReference type="InterPro" id="IPR026256">
    <property type="entry name" value="TfoX-like_gammaprotbact"/>
</dbReference>
<reference evidence="3 4" key="1">
    <citation type="submission" date="2016-10" db="EMBL/GenBank/DDBJ databases">
        <authorList>
            <person name="Varghese N."/>
            <person name="Submissions S."/>
        </authorList>
    </citation>
    <scope>NUCLEOTIDE SEQUENCE [LARGE SCALE GENOMIC DNA]</scope>
    <source>
        <strain evidence="3 4">DSM 22022</strain>
    </source>
</reference>
<comment type="caution">
    <text evidence="3">The sequence shown here is derived from an EMBL/GenBank/DDBJ whole genome shotgun (WGS) entry which is preliminary data.</text>
</comment>
<dbReference type="Gene3D" id="1.10.150.20">
    <property type="entry name" value="5' to 3' exonuclease, C-terminal subdomain"/>
    <property type="match status" value="1"/>
</dbReference>
<dbReference type="PANTHER" id="PTHR36121">
    <property type="entry name" value="PROTEIN SXY"/>
    <property type="match status" value="1"/>
</dbReference>
<dbReference type="InterPro" id="IPR007076">
    <property type="entry name" value="TfoX_N"/>
</dbReference>
<gene>
    <name evidence="3" type="ORF">SAMN02910354_01551</name>
</gene>
<name>A0A1G5DBM9_9PAST</name>
<feature type="domain" description="TfoX N-terminal" evidence="1">
    <location>
        <begin position="21"/>
        <end position="107"/>
    </location>
</feature>
<dbReference type="InterPro" id="IPR007077">
    <property type="entry name" value="TfoX_C"/>
</dbReference>
<evidence type="ECO:0000259" key="1">
    <source>
        <dbReference type="Pfam" id="PF04993"/>
    </source>
</evidence>
<evidence type="ECO:0000259" key="2">
    <source>
        <dbReference type="Pfam" id="PF04994"/>
    </source>
</evidence>
<organism evidence="3 4">
    <name type="scientific">Basfia succiniciproducens</name>
    <dbReference type="NCBI Taxonomy" id="653940"/>
    <lineage>
        <taxon>Bacteria</taxon>
        <taxon>Pseudomonadati</taxon>
        <taxon>Pseudomonadota</taxon>
        <taxon>Gammaproteobacteria</taxon>
        <taxon>Pasteurellales</taxon>
        <taxon>Pasteurellaceae</taxon>
        <taxon>Basfia</taxon>
    </lineage>
</organism>
<proteinExistence type="predicted"/>
<dbReference type="Gene3D" id="3.30.1460.30">
    <property type="entry name" value="YgaC/TfoX-N like chaperone"/>
    <property type="match status" value="1"/>
</dbReference>
<dbReference type="PIRSF" id="PIRSF028788">
    <property type="entry name" value="TfoX_Sxy"/>
    <property type="match status" value="1"/>
</dbReference>
<evidence type="ECO:0000313" key="4">
    <source>
        <dbReference type="Proteomes" id="UP000199588"/>
    </source>
</evidence>
<sequence length="217" mass="25229">MNRTNKDTQWIRTILNSFLENEVTAKHLFVGYGLFYRKVMFGIVIDDNFFLKAENQLVEYVEKLGAVSWDIFNKNTNLAISSYYRLPRALVDNEEEFKTLVILSIKQQQRKILDLNIAKKERIKELPNLSIKHERLLAKIGINNVKEFKSAGISNCFVKLKVHGFSVNVELFWLFQAALKNKHVSLLTKSEKKSALLVLNRKLVEAGFREIKHECLI</sequence>
<dbReference type="RefSeq" id="WP_011201448.1">
    <property type="nucleotide sequence ID" value="NZ_CP015031.1"/>
</dbReference>
<dbReference type="Pfam" id="PF04993">
    <property type="entry name" value="TfoX_N"/>
    <property type="match status" value="1"/>
</dbReference>
<keyword evidence="4" id="KW-1185">Reference proteome</keyword>
<protein>
    <submittedName>
        <fullName evidence="3">Regulator of competence-specific genes</fullName>
    </submittedName>
</protein>
<dbReference type="PANTHER" id="PTHR36121:SF1">
    <property type="entry name" value="PROTEIN SXY"/>
    <property type="match status" value="1"/>
</dbReference>
<dbReference type="InterPro" id="IPR047525">
    <property type="entry name" value="TfoX-like"/>
</dbReference>
<dbReference type="Proteomes" id="UP000199588">
    <property type="component" value="Unassembled WGS sequence"/>
</dbReference>
<feature type="domain" description="TfoX C-terminal" evidence="2">
    <location>
        <begin position="120"/>
        <end position="194"/>
    </location>
</feature>
<dbReference type="EMBL" id="FMUQ01000011">
    <property type="protein sequence ID" value="SCY11947.1"/>
    <property type="molecule type" value="Genomic_DNA"/>
</dbReference>
<dbReference type="SUPFAM" id="SSF159894">
    <property type="entry name" value="YgaC/TfoX-N like"/>
    <property type="match status" value="1"/>
</dbReference>
<dbReference type="Pfam" id="PF04994">
    <property type="entry name" value="TfoX_C"/>
    <property type="match status" value="1"/>
</dbReference>